<feature type="domain" description="NADPH-dependent FMN reductase-like" evidence="1">
    <location>
        <begin position="5"/>
        <end position="151"/>
    </location>
</feature>
<reference evidence="2" key="1">
    <citation type="journal article" date="2020" name="mSystems">
        <title>Genome- and Community-Level Interaction Insights into Carbon Utilization and Element Cycling Functions of Hydrothermarchaeota in Hydrothermal Sediment.</title>
        <authorList>
            <person name="Zhou Z."/>
            <person name="Liu Y."/>
            <person name="Xu W."/>
            <person name="Pan J."/>
            <person name="Luo Z.H."/>
            <person name="Li M."/>
        </authorList>
    </citation>
    <scope>NUCLEOTIDE SEQUENCE [LARGE SCALE GENOMIC DNA]</scope>
    <source>
        <strain evidence="2">HyVt-570</strain>
    </source>
</reference>
<dbReference type="PANTHER" id="PTHR30543">
    <property type="entry name" value="CHROMATE REDUCTASE"/>
    <property type="match status" value="1"/>
</dbReference>
<dbReference type="Pfam" id="PF03358">
    <property type="entry name" value="FMN_red"/>
    <property type="match status" value="1"/>
</dbReference>
<protein>
    <submittedName>
        <fullName evidence="2">NAD(P)H-dependent oxidoreductase</fullName>
    </submittedName>
</protein>
<dbReference type="PANTHER" id="PTHR30543:SF21">
    <property type="entry name" value="NAD(P)H-DEPENDENT FMN REDUCTASE LOT6"/>
    <property type="match status" value="1"/>
</dbReference>
<dbReference type="Proteomes" id="UP000885759">
    <property type="component" value="Unassembled WGS sequence"/>
</dbReference>
<dbReference type="GO" id="GO:0010181">
    <property type="term" value="F:FMN binding"/>
    <property type="evidence" value="ECO:0007669"/>
    <property type="project" value="TreeGrafter"/>
</dbReference>
<dbReference type="Gene3D" id="3.40.50.360">
    <property type="match status" value="1"/>
</dbReference>
<proteinExistence type="predicted"/>
<evidence type="ECO:0000313" key="2">
    <source>
        <dbReference type="EMBL" id="HGY10274.1"/>
    </source>
</evidence>
<dbReference type="SUPFAM" id="SSF52218">
    <property type="entry name" value="Flavoproteins"/>
    <property type="match status" value="1"/>
</dbReference>
<dbReference type="GO" id="GO:0016491">
    <property type="term" value="F:oxidoreductase activity"/>
    <property type="evidence" value="ECO:0007669"/>
    <property type="project" value="InterPro"/>
</dbReference>
<dbReference type="InterPro" id="IPR050712">
    <property type="entry name" value="NAD(P)H-dep_reductase"/>
</dbReference>
<comment type="caution">
    <text evidence="2">The sequence shown here is derived from an EMBL/GenBank/DDBJ whole genome shotgun (WGS) entry which is preliminary data.</text>
</comment>
<organism evidence="2">
    <name type="scientific">Oceanithermus profundus</name>
    <dbReference type="NCBI Taxonomy" id="187137"/>
    <lineage>
        <taxon>Bacteria</taxon>
        <taxon>Thermotogati</taxon>
        <taxon>Deinococcota</taxon>
        <taxon>Deinococci</taxon>
        <taxon>Thermales</taxon>
        <taxon>Thermaceae</taxon>
        <taxon>Oceanithermus</taxon>
    </lineage>
</organism>
<dbReference type="InterPro" id="IPR005025">
    <property type="entry name" value="FMN_Rdtase-like_dom"/>
</dbReference>
<sequence>MVSVNVLGISGSLRAASTARMALARTLEGAAAAGAETELLDLRELDLPLYDDDQARYTPANRAAVARLQAAAEAADAFVLASPEYHGGPSGVLKNAIDHLSGRHFRGKAAGLIAVAGGRVSPVTTAHMLRIVLRQLHAYVVPQQVALPEAEKLFDAAGHLTDAEQAQRLRELGAEVIRLARALAHSS</sequence>
<gene>
    <name evidence="2" type="ORF">ENK37_09555</name>
</gene>
<dbReference type="EMBL" id="DRPZ01000239">
    <property type="protein sequence ID" value="HGY10274.1"/>
    <property type="molecule type" value="Genomic_DNA"/>
</dbReference>
<accession>A0A7C4Z666</accession>
<dbReference type="AlphaFoldDB" id="A0A7C4Z666"/>
<evidence type="ECO:0000259" key="1">
    <source>
        <dbReference type="Pfam" id="PF03358"/>
    </source>
</evidence>
<dbReference type="GO" id="GO:0005829">
    <property type="term" value="C:cytosol"/>
    <property type="evidence" value="ECO:0007669"/>
    <property type="project" value="TreeGrafter"/>
</dbReference>
<name>A0A7C4Z666_9DEIN</name>
<dbReference type="InterPro" id="IPR029039">
    <property type="entry name" value="Flavoprotein-like_sf"/>
</dbReference>